<protein>
    <submittedName>
        <fullName evidence="1">Stress response diiron-containing protein YciF</fullName>
    </submittedName>
</protein>
<dbReference type="SUPFAM" id="SSF47240">
    <property type="entry name" value="Ferritin-like"/>
    <property type="match status" value="1"/>
</dbReference>
<dbReference type="Gene3D" id="1.20.1260.10">
    <property type="match status" value="1"/>
</dbReference>
<dbReference type="EMBL" id="CADCWP010000215">
    <property type="protein sequence ID" value="CAA9578224.1"/>
    <property type="molecule type" value="Genomic_DNA"/>
</dbReference>
<proteinExistence type="predicted"/>
<dbReference type="PANTHER" id="PTHR30565">
    <property type="entry name" value="PROTEIN YCIF"/>
    <property type="match status" value="1"/>
</dbReference>
<dbReference type="InterPro" id="IPR047114">
    <property type="entry name" value="YciF"/>
</dbReference>
<gene>
    <name evidence="1" type="ORF">AVDCRST_MAG86-2942</name>
</gene>
<accession>A0A6J4VJS1</accession>
<dbReference type="InterPro" id="IPR012347">
    <property type="entry name" value="Ferritin-like"/>
</dbReference>
<dbReference type="PANTHER" id="PTHR30565:SF9">
    <property type="entry name" value="PROTEIN YCIF"/>
    <property type="match status" value="1"/>
</dbReference>
<dbReference type="Pfam" id="PF05974">
    <property type="entry name" value="DUF892"/>
    <property type="match status" value="1"/>
</dbReference>
<dbReference type="InterPro" id="IPR010287">
    <property type="entry name" value="DUF892_YciF-like"/>
</dbReference>
<dbReference type="CDD" id="cd07909">
    <property type="entry name" value="YciF"/>
    <property type="match status" value="1"/>
</dbReference>
<name>A0A6J4VJS1_9DEIN</name>
<sequence>MSLNSLHDLFVEQLQDLYSAEQQFSAAQAKVADAVSDSELKQGVTTHLEQTKEQITRLEQIAQTLNLGSLNGKTCQAAKGLVAEAHELLEEDGDPAVKDAGIIAALQRVEHYEMAGYGTVVAYAKRLGHEDAASLLGRTLEEEKATDAMLSQLAETTINAQAV</sequence>
<organism evidence="1">
    <name type="scientific">uncultured Truepera sp</name>
    <dbReference type="NCBI Taxonomy" id="543023"/>
    <lineage>
        <taxon>Bacteria</taxon>
        <taxon>Thermotogati</taxon>
        <taxon>Deinococcota</taxon>
        <taxon>Deinococci</taxon>
        <taxon>Trueperales</taxon>
        <taxon>Trueperaceae</taxon>
        <taxon>Truepera</taxon>
        <taxon>environmental samples</taxon>
    </lineage>
</organism>
<dbReference type="InterPro" id="IPR009078">
    <property type="entry name" value="Ferritin-like_SF"/>
</dbReference>
<evidence type="ECO:0000313" key="1">
    <source>
        <dbReference type="EMBL" id="CAA9578224.1"/>
    </source>
</evidence>
<dbReference type="AlphaFoldDB" id="A0A6J4VJS1"/>
<reference evidence="1" key="1">
    <citation type="submission" date="2020-02" db="EMBL/GenBank/DDBJ databases">
        <authorList>
            <person name="Meier V. D."/>
        </authorList>
    </citation>
    <scope>NUCLEOTIDE SEQUENCE</scope>
    <source>
        <strain evidence="1">AVDCRST_MAG86</strain>
    </source>
</reference>